<gene>
    <name evidence="2" type="ORF">B1813_17680</name>
</gene>
<accession>A0A1V8ZZN8</accession>
<feature type="transmembrane region" description="Helical" evidence="1">
    <location>
        <begin position="34"/>
        <end position="53"/>
    </location>
</feature>
<reference evidence="2 3" key="1">
    <citation type="submission" date="2017-02" db="EMBL/GenBank/DDBJ databases">
        <title>Draft genome of Saccharomonospora sp. 154.</title>
        <authorList>
            <person name="Alonso-Carmona G.S."/>
            <person name="De La Haba R."/>
            <person name="Vera-Gargallo B."/>
            <person name="Sandoval-Trujillo A.H."/>
            <person name="Ramirez-Duran N."/>
            <person name="Ventosa A."/>
        </authorList>
    </citation>
    <scope>NUCLEOTIDE SEQUENCE [LARGE SCALE GENOMIC DNA]</scope>
    <source>
        <strain evidence="2 3">LRS4.154</strain>
    </source>
</reference>
<evidence type="ECO:0000256" key="1">
    <source>
        <dbReference type="SAM" id="Phobius"/>
    </source>
</evidence>
<feature type="transmembrane region" description="Helical" evidence="1">
    <location>
        <begin position="88"/>
        <end position="107"/>
    </location>
</feature>
<comment type="caution">
    <text evidence="2">The sequence shown here is derived from an EMBL/GenBank/DDBJ whole genome shotgun (WGS) entry which is preliminary data.</text>
</comment>
<dbReference type="AlphaFoldDB" id="A0A1V8ZZN8"/>
<feature type="transmembrane region" description="Helical" evidence="1">
    <location>
        <begin position="59"/>
        <end position="76"/>
    </location>
</feature>
<dbReference type="RefSeq" id="WP_081193737.1">
    <property type="nucleotide sequence ID" value="NZ_MWIH01000007.1"/>
</dbReference>
<organism evidence="2 3">
    <name type="scientific">Saccharomonospora piscinae</name>
    <dbReference type="NCBI Taxonomy" id="687388"/>
    <lineage>
        <taxon>Bacteria</taxon>
        <taxon>Bacillati</taxon>
        <taxon>Actinomycetota</taxon>
        <taxon>Actinomycetes</taxon>
        <taxon>Pseudonocardiales</taxon>
        <taxon>Pseudonocardiaceae</taxon>
        <taxon>Saccharomonospora</taxon>
    </lineage>
</organism>
<keyword evidence="1" id="KW-0812">Transmembrane</keyword>
<protein>
    <submittedName>
        <fullName evidence="2">Uncharacterized protein</fullName>
    </submittedName>
</protein>
<dbReference type="STRING" id="1962155.B1813_17680"/>
<keyword evidence="1" id="KW-1133">Transmembrane helix</keyword>
<proteinExistence type="predicted"/>
<sequence length="109" mass="11011">MAEPDTVELSVGTSGGAPDARVPVWRGITGSLTAGWVVVLVVLAGAQGLAWSGESEGPGAYPLVGHGVGVVLAGYAQRQADRTRGARAGAAGAGVAVVSLLLLWLFWWS</sequence>
<dbReference type="Proteomes" id="UP000192591">
    <property type="component" value="Unassembled WGS sequence"/>
</dbReference>
<evidence type="ECO:0000313" key="2">
    <source>
        <dbReference type="EMBL" id="OQO90261.1"/>
    </source>
</evidence>
<keyword evidence="1" id="KW-0472">Membrane</keyword>
<evidence type="ECO:0000313" key="3">
    <source>
        <dbReference type="Proteomes" id="UP000192591"/>
    </source>
</evidence>
<dbReference type="EMBL" id="MWIH01000007">
    <property type="protein sequence ID" value="OQO90261.1"/>
    <property type="molecule type" value="Genomic_DNA"/>
</dbReference>
<name>A0A1V8ZZN8_SACPI</name>
<keyword evidence="3" id="KW-1185">Reference proteome</keyword>